<keyword evidence="1" id="KW-1133">Transmembrane helix</keyword>
<reference evidence="2 3" key="1">
    <citation type="submission" date="2018-04" db="EMBL/GenBank/DDBJ databases">
        <title>Pelagivirga bohaiensis gen. nov., sp. nov., a bacterium isolated from the Bohai Sea.</title>
        <authorList>
            <person name="Ji X."/>
        </authorList>
    </citation>
    <scope>NUCLEOTIDE SEQUENCE [LARGE SCALE GENOMIC DNA]</scope>
    <source>
        <strain evidence="2 3">BH-SD16</strain>
    </source>
</reference>
<evidence type="ECO:0000256" key="1">
    <source>
        <dbReference type="SAM" id="Phobius"/>
    </source>
</evidence>
<accession>A0A2T7FYY0</accession>
<dbReference type="AlphaFoldDB" id="A0A2T7FYY0"/>
<keyword evidence="3" id="KW-1185">Reference proteome</keyword>
<dbReference type="RefSeq" id="WP_108640200.1">
    <property type="nucleotide sequence ID" value="NZ_QCYG01000003.1"/>
</dbReference>
<sequence length="84" mass="9311">MDRLSFVLTLVANAVLVGSLLTLVLALGYYTWPPIVAAIVVGFSLSWPAAFLVSRWIKRDDSEFDHTRIERTKGAPVNPNKPEV</sequence>
<feature type="transmembrane region" description="Helical" evidence="1">
    <location>
        <begin position="35"/>
        <end position="53"/>
    </location>
</feature>
<proteinExistence type="predicted"/>
<feature type="transmembrane region" description="Helical" evidence="1">
    <location>
        <begin position="7"/>
        <end position="29"/>
    </location>
</feature>
<name>A0A2T7FYY0_9RHOB</name>
<keyword evidence="1" id="KW-0472">Membrane</keyword>
<comment type="caution">
    <text evidence="2">The sequence shown here is derived from an EMBL/GenBank/DDBJ whole genome shotgun (WGS) entry which is preliminary data.</text>
</comment>
<organism evidence="2 3">
    <name type="scientific">Thalassorhabdomicrobium marinisediminis</name>
    <dbReference type="NCBI Taxonomy" id="2170577"/>
    <lineage>
        <taxon>Bacteria</taxon>
        <taxon>Pseudomonadati</taxon>
        <taxon>Pseudomonadota</taxon>
        <taxon>Alphaproteobacteria</taxon>
        <taxon>Rhodobacterales</taxon>
        <taxon>Paracoccaceae</taxon>
        <taxon>Thalassorhabdomicrobium</taxon>
    </lineage>
</organism>
<protein>
    <submittedName>
        <fullName evidence="2">Uncharacterized protein</fullName>
    </submittedName>
</protein>
<keyword evidence="1" id="KW-0812">Transmembrane</keyword>
<gene>
    <name evidence="2" type="ORF">DC363_05885</name>
</gene>
<dbReference type="Proteomes" id="UP000244817">
    <property type="component" value="Unassembled WGS sequence"/>
</dbReference>
<dbReference type="EMBL" id="QCYG01000003">
    <property type="protein sequence ID" value="PVA07373.1"/>
    <property type="molecule type" value="Genomic_DNA"/>
</dbReference>
<dbReference type="OrthoDB" id="7870164at2"/>
<evidence type="ECO:0000313" key="2">
    <source>
        <dbReference type="EMBL" id="PVA07373.1"/>
    </source>
</evidence>
<evidence type="ECO:0000313" key="3">
    <source>
        <dbReference type="Proteomes" id="UP000244817"/>
    </source>
</evidence>